<evidence type="ECO:0000313" key="2">
    <source>
        <dbReference type="Proteomes" id="UP000000560"/>
    </source>
</evidence>
<dbReference type="RefSeq" id="XP_050467093.1">
    <property type="nucleotide sequence ID" value="XM_050612827.1"/>
</dbReference>
<evidence type="ECO:0008006" key="3">
    <source>
        <dbReference type="Google" id="ProtNLM"/>
    </source>
</evidence>
<dbReference type="AlphaFoldDB" id="C8V095"/>
<name>C8V095_EMENI</name>
<evidence type="ECO:0000313" key="1">
    <source>
        <dbReference type="EMBL" id="CBF70804.1"/>
    </source>
</evidence>
<dbReference type="VEuPathDB" id="FungiDB:AN5809"/>
<dbReference type="GeneID" id="2871079"/>
<dbReference type="OMA" id="MAVTIRY"/>
<dbReference type="OrthoDB" id="4503264at2759"/>
<reference evidence="2" key="1">
    <citation type="journal article" date="2005" name="Nature">
        <title>Sequencing of Aspergillus nidulans and comparative analysis with A. fumigatus and A. oryzae.</title>
        <authorList>
            <person name="Galagan J.E."/>
            <person name="Calvo S.E."/>
            <person name="Cuomo C."/>
            <person name="Ma L.J."/>
            <person name="Wortman J.R."/>
            <person name="Batzoglou S."/>
            <person name="Lee S.I."/>
            <person name="Basturkmen M."/>
            <person name="Spevak C.C."/>
            <person name="Clutterbuck J."/>
            <person name="Kapitonov V."/>
            <person name="Jurka J."/>
            <person name="Scazzocchio C."/>
            <person name="Farman M."/>
            <person name="Butler J."/>
            <person name="Purcell S."/>
            <person name="Harris S."/>
            <person name="Braus G.H."/>
            <person name="Draht O."/>
            <person name="Busch S."/>
            <person name="D'Enfert C."/>
            <person name="Bouchier C."/>
            <person name="Goldman G.H."/>
            <person name="Bell-Pedersen D."/>
            <person name="Griffiths-Jones S."/>
            <person name="Doonan J.H."/>
            <person name="Yu J."/>
            <person name="Vienken K."/>
            <person name="Pain A."/>
            <person name="Freitag M."/>
            <person name="Selker E.U."/>
            <person name="Archer D.B."/>
            <person name="Penalva M.A."/>
            <person name="Oakley B.R."/>
            <person name="Momany M."/>
            <person name="Tanaka T."/>
            <person name="Kumagai T."/>
            <person name="Asai K."/>
            <person name="Machida M."/>
            <person name="Nierman W.C."/>
            <person name="Denning D.W."/>
            <person name="Caddick M."/>
            <person name="Hynes M."/>
            <person name="Paoletti M."/>
            <person name="Fischer R."/>
            <person name="Miller B."/>
            <person name="Dyer P."/>
            <person name="Sachs M.S."/>
            <person name="Osmani S.A."/>
            <person name="Birren B.W."/>
        </authorList>
    </citation>
    <scope>NUCLEOTIDE SEQUENCE [LARGE SCALE GENOMIC DNA]</scope>
    <source>
        <strain evidence="2">FGSC A4 / ATCC 38163 / CBS 112.46 / NRRL 194 / M139</strain>
    </source>
</reference>
<reference evidence="2" key="2">
    <citation type="journal article" date="2009" name="Fungal Genet. Biol.">
        <title>The 2008 update of the Aspergillus nidulans genome annotation: a community effort.</title>
        <authorList>
            <person name="Wortman J.R."/>
            <person name="Gilsenan J.M."/>
            <person name="Joardar V."/>
            <person name="Deegan J."/>
            <person name="Clutterbuck J."/>
            <person name="Andersen M.R."/>
            <person name="Archer D."/>
            <person name="Bencina M."/>
            <person name="Braus G."/>
            <person name="Coutinho P."/>
            <person name="von Dohren H."/>
            <person name="Doonan J."/>
            <person name="Driessen A.J."/>
            <person name="Durek P."/>
            <person name="Espeso E."/>
            <person name="Fekete E."/>
            <person name="Flipphi M."/>
            <person name="Estrada C.G."/>
            <person name="Geysens S."/>
            <person name="Goldman G."/>
            <person name="de Groot P.W."/>
            <person name="Hansen K."/>
            <person name="Harris S.D."/>
            <person name="Heinekamp T."/>
            <person name="Helmstaedt K."/>
            <person name="Henrissat B."/>
            <person name="Hofmann G."/>
            <person name="Homan T."/>
            <person name="Horio T."/>
            <person name="Horiuchi H."/>
            <person name="James S."/>
            <person name="Jones M."/>
            <person name="Karaffa L."/>
            <person name="Karanyi Z."/>
            <person name="Kato M."/>
            <person name="Keller N."/>
            <person name="Kelly D.E."/>
            <person name="Kiel J.A."/>
            <person name="Kim J.M."/>
            <person name="van der Klei I.J."/>
            <person name="Klis F.M."/>
            <person name="Kovalchuk A."/>
            <person name="Krasevec N."/>
            <person name="Kubicek C.P."/>
            <person name="Liu B."/>
            <person name="Maccabe A."/>
            <person name="Meyer V."/>
            <person name="Mirabito P."/>
            <person name="Miskei M."/>
            <person name="Mos M."/>
            <person name="Mullins J."/>
            <person name="Nelson D.R."/>
            <person name="Nielsen J."/>
            <person name="Oakley B.R."/>
            <person name="Osmani S.A."/>
            <person name="Pakula T."/>
            <person name="Paszewski A."/>
            <person name="Paulsen I."/>
            <person name="Pilsyk S."/>
            <person name="Pocsi I."/>
            <person name="Punt P.J."/>
            <person name="Ram A.F."/>
            <person name="Ren Q."/>
            <person name="Robellet X."/>
            <person name="Robson G."/>
            <person name="Seiboth B."/>
            <person name="van Solingen P."/>
            <person name="Specht T."/>
            <person name="Sun J."/>
            <person name="Taheri-Talesh N."/>
            <person name="Takeshita N."/>
            <person name="Ussery D."/>
            <person name="vanKuyk P.A."/>
            <person name="Visser H."/>
            <person name="van de Vondervoort P.J."/>
            <person name="de Vries R.P."/>
            <person name="Walton J."/>
            <person name="Xiang X."/>
            <person name="Xiong Y."/>
            <person name="Zeng A.P."/>
            <person name="Brandt B.W."/>
            <person name="Cornell M.J."/>
            <person name="van den Hondel C.A."/>
            <person name="Visser J."/>
            <person name="Oliver S.G."/>
            <person name="Turner G."/>
        </authorList>
    </citation>
    <scope>GENOME REANNOTATION</scope>
    <source>
        <strain evidence="2">FGSC A4 / ATCC 38163 / CBS 112.46 / NRRL 194 / M139</strain>
    </source>
</reference>
<accession>C8V095</accession>
<proteinExistence type="predicted"/>
<dbReference type="EMBL" id="BN001301">
    <property type="protein sequence ID" value="CBF70804.1"/>
    <property type="molecule type" value="Genomic_DNA"/>
</dbReference>
<dbReference type="HOGENOM" id="CLU_101048_0_0_1"/>
<dbReference type="eggNOG" id="ENOG502T56E">
    <property type="taxonomic scope" value="Eukaryota"/>
</dbReference>
<keyword evidence="2" id="KW-1185">Reference proteome</keyword>
<sequence>MTLSLSSTTLPRKIIYAIIKELDRPDKLALGLTGPYFLGILADYYDLDRYRSNPDAWKRLGLPAGVTSWHDSAAHATVIRYLTRAGYSDIEAVSVYDDERNHDDRLEEGEEMDVDEDGDMKEVEEIDADSHSAGSVILGETDIPGLGCRGGSELLLSYEDSDEAVDDELVELLISEWLDKKFGILDGCVVCADCSRFMLCCRPDGSPNSFATNMLHRPRWFRHCGDCEKGYRVAPGTMLA</sequence>
<protein>
    <recommendedName>
        <fullName evidence="3">F-box domain-containing protein</fullName>
    </recommendedName>
</protein>
<dbReference type="InParanoid" id="C8V095"/>
<gene>
    <name evidence="1" type="ORF">ANIA_05809</name>
</gene>
<dbReference type="Proteomes" id="UP000000560">
    <property type="component" value="Chromosome I"/>
</dbReference>
<dbReference type="KEGG" id="ani:ANIA_05809"/>
<organism evidence="1 2">
    <name type="scientific">Emericella nidulans (strain FGSC A4 / ATCC 38163 / CBS 112.46 / NRRL 194 / M139)</name>
    <name type="common">Aspergillus nidulans</name>
    <dbReference type="NCBI Taxonomy" id="227321"/>
    <lineage>
        <taxon>Eukaryota</taxon>
        <taxon>Fungi</taxon>
        <taxon>Dikarya</taxon>
        <taxon>Ascomycota</taxon>
        <taxon>Pezizomycotina</taxon>
        <taxon>Eurotiomycetes</taxon>
        <taxon>Eurotiomycetidae</taxon>
        <taxon>Eurotiales</taxon>
        <taxon>Aspergillaceae</taxon>
        <taxon>Aspergillus</taxon>
        <taxon>Aspergillus subgen. Nidulantes</taxon>
    </lineage>
</organism>